<dbReference type="GO" id="GO:0022857">
    <property type="term" value="F:transmembrane transporter activity"/>
    <property type="evidence" value="ECO:0007669"/>
    <property type="project" value="InterPro"/>
</dbReference>
<gene>
    <name evidence="8" type="ORF">THTE_0144</name>
</gene>
<evidence type="ECO:0000256" key="2">
    <source>
        <dbReference type="ARBA" id="ARBA00022598"/>
    </source>
</evidence>
<sequence length="1177" mass="128668">MVEPLEGQKETLLTRSFIALLITQFTVTLNDNILRWLFIPIGKDLAQSQLGESADIARAAGSFIFLLPFILLAGWAGAAADRFSKRSVLVGAKVAEVIVILMAVASILMGNIWAMAGVLFLAGVHSTFFSPAKYGSIPEIVGPRAISAANGLIGLTTMIAVIVGGSLGNWLYSLTTLPDPDLARQLGIGPGQYRWWIHASSLLAIGVGGLLAALFIRPLPPADPARRIPINPFAQCFRDLGELFRHRTLALAGLGSTYFWTLGLLLQLTIDKLAVPELVGPTGQAAVGPMLAALTLGIGVGSVVAGVWSHGRIERGLVPIGAFGIAIISLSFTLLPAGMGHWNSSPYYLACLLLFLLGCAAGLYDIPLISILQFESPTYERGRILAAYNFLSFSGMITGSVVYWFLGSFLGLSARQMFACAGLITLPIAAVILWLTVIDAIRVLFGWIARHVYRFRVVGLENIPAEGGAIVVSNHISWLDGMLIMLAMPRRIRMIAHAKYISAPLIRSLAKRAGVIAIVPGSKSLVHGVRQAREALQNGELVGIFPEGGMTRTGQMRGFQPGFLKIARGLDVPVIPVYIDGVWGSIFSYSGGRYFWKWPRLRRLQVTLYIGEPLRHVQRPWEAQLAVSLLAAKAVALRKEIAHIPPRQFLRTARSLFWRRKLADTTGIELTGGKLLITVLALRRFLRRRILADDETHVGILLPSSVAGVVANAAVAVDRRISVNLNYTLSEELINYCIKTAGIRHVLTSRRVLERFPFHLDAEVVYLEDLRSQITRADKLVAALQALLLPAWLLERILGLHRVRPDDVLTVIFTSGSTGKPKGVMLTHLNIGSNVAAFNQILHLRRNDVLCGILPFFHSFGYTTTLWTALQLKPTVVYHFSPLEPRPIGQLCKKYRATILVATPTFLRNYIRRCEPEEFAHLEVVITGAEKLPPEVADAFEKKFGVRPWEGYGTTELSPVVSSNIPPSRVREPWFVSAKQGTVGRPIPGVAVKIVDLETGEDLGPGVPGMLCVKGPNVMKGYLHQPEQTAKVIQDGWYITGDIALVDDDNFLSITGRLSRFSKIAGEMVPHLAIEEALGKIEGRGDEEAITLAVTGVPDPRKGERLVVLYTELRHTPEQLVRRLLDDGFPALWVPEAENFYRVEKIPVLGTGKLDIKALHDLALQLAAGPVSKPAEG</sequence>
<keyword evidence="8" id="KW-0808">Transferase</keyword>
<name>A0A286R9W1_9BACT</name>
<keyword evidence="5 6" id="KW-0472">Membrane</keyword>
<keyword evidence="3 6" id="KW-0812">Transmembrane</keyword>
<accession>A0A286R9W1</accession>
<dbReference type="Gene3D" id="3.40.50.12780">
    <property type="entry name" value="N-terminal domain of ligase-like"/>
    <property type="match status" value="1"/>
</dbReference>
<dbReference type="InterPro" id="IPR011701">
    <property type="entry name" value="MFS"/>
</dbReference>
<dbReference type="Gene3D" id="1.20.1250.20">
    <property type="entry name" value="MFS general substrate transporter like domains"/>
    <property type="match status" value="1"/>
</dbReference>
<dbReference type="SMART" id="SM00563">
    <property type="entry name" value="PlsC"/>
    <property type="match status" value="1"/>
</dbReference>
<dbReference type="EMBL" id="CP018477">
    <property type="protein sequence ID" value="ASV72746.1"/>
    <property type="molecule type" value="Genomic_DNA"/>
</dbReference>
<dbReference type="AlphaFoldDB" id="A0A286R9W1"/>
<dbReference type="Pfam" id="PF00501">
    <property type="entry name" value="AMP-binding"/>
    <property type="match status" value="1"/>
</dbReference>
<keyword evidence="9" id="KW-1185">Reference proteome</keyword>
<evidence type="ECO:0000259" key="7">
    <source>
        <dbReference type="SMART" id="SM00563"/>
    </source>
</evidence>
<dbReference type="SUPFAM" id="SSF103473">
    <property type="entry name" value="MFS general substrate transporter"/>
    <property type="match status" value="1"/>
</dbReference>
<dbReference type="InterPro" id="IPR000873">
    <property type="entry name" value="AMP-dep_synth/lig_dom"/>
</dbReference>
<dbReference type="GO" id="GO:0003841">
    <property type="term" value="F:1-acylglycerol-3-phosphate O-acyltransferase activity"/>
    <property type="evidence" value="ECO:0007669"/>
    <property type="project" value="UniProtKB-EC"/>
</dbReference>
<dbReference type="CDD" id="cd06173">
    <property type="entry name" value="MFS_MefA_like"/>
    <property type="match status" value="1"/>
</dbReference>
<organism evidence="8 9">
    <name type="scientific">Thermogutta terrifontis</name>
    <dbReference type="NCBI Taxonomy" id="1331910"/>
    <lineage>
        <taxon>Bacteria</taxon>
        <taxon>Pseudomonadati</taxon>
        <taxon>Planctomycetota</taxon>
        <taxon>Planctomycetia</taxon>
        <taxon>Pirellulales</taxon>
        <taxon>Thermoguttaceae</taxon>
        <taxon>Thermogutta</taxon>
    </lineage>
</organism>
<feature type="transmembrane region" description="Helical" evidence="6">
    <location>
        <begin position="384"/>
        <end position="406"/>
    </location>
</feature>
<dbReference type="Pfam" id="PF01553">
    <property type="entry name" value="Acyltransferase"/>
    <property type="match status" value="1"/>
</dbReference>
<keyword evidence="8" id="KW-0012">Acyltransferase</keyword>
<dbReference type="InterPro" id="IPR020845">
    <property type="entry name" value="AMP-binding_CS"/>
</dbReference>
<feature type="transmembrane region" description="Helical" evidence="6">
    <location>
        <begin position="195"/>
        <end position="216"/>
    </location>
</feature>
<dbReference type="SUPFAM" id="SSF56801">
    <property type="entry name" value="Acetyl-CoA synthetase-like"/>
    <property type="match status" value="1"/>
</dbReference>
<feature type="transmembrane region" description="Helical" evidence="6">
    <location>
        <begin position="347"/>
        <end position="372"/>
    </location>
</feature>
<dbReference type="Gene3D" id="3.30.300.30">
    <property type="match status" value="1"/>
</dbReference>
<dbReference type="GO" id="GO:0016405">
    <property type="term" value="F:CoA-ligase activity"/>
    <property type="evidence" value="ECO:0007669"/>
    <property type="project" value="TreeGrafter"/>
</dbReference>
<evidence type="ECO:0000256" key="1">
    <source>
        <dbReference type="ARBA" id="ARBA00006432"/>
    </source>
</evidence>
<feature type="transmembrane region" description="Helical" evidence="6">
    <location>
        <begin position="12"/>
        <end position="38"/>
    </location>
</feature>
<dbReference type="PANTHER" id="PTHR24096">
    <property type="entry name" value="LONG-CHAIN-FATTY-ACID--COA LIGASE"/>
    <property type="match status" value="1"/>
</dbReference>
<dbReference type="KEGG" id="ttf:THTE_0144"/>
<dbReference type="CDD" id="cd07989">
    <property type="entry name" value="LPLAT_AGPAT-like"/>
    <property type="match status" value="1"/>
</dbReference>
<evidence type="ECO:0000256" key="3">
    <source>
        <dbReference type="ARBA" id="ARBA00022692"/>
    </source>
</evidence>
<dbReference type="PANTHER" id="PTHR24096:SF149">
    <property type="entry name" value="AMP-BINDING DOMAIN-CONTAINING PROTEIN-RELATED"/>
    <property type="match status" value="1"/>
</dbReference>
<dbReference type="InterPro" id="IPR042099">
    <property type="entry name" value="ANL_N_sf"/>
</dbReference>
<feature type="transmembrane region" description="Helical" evidence="6">
    <location>
        <begin position="316"/>
        <end position="335"/>
    </location>
</feature>
<feature type="transmembrane region" description="Helical" evidence="6">
    <location>
        <begin position="98"/>
        <end position="124"/>
    </location>
</feature>
<dbReference type="Proteomes" id="UP000215086">
    <property type="component" value="Chromosome"/>
</dbReference>
<feature type="transmembrane region" description="Helical" evidence="6">
    <location>
        <begin position="290"/>
        <end position="309"/>
    </location>
</feature>
<dbReference type="PROSITE" id="PS00455">
    <property type="entry name" value="AMP_BINDING"/>
    <property type="match status" value="1"/>
</dbReference>
<keyword evidence="2" id="KW-0436">Ligase</keyword>
<comment type="similarity">
    <text evidence="1">Belongs to the ATP-dependent AMP-binding enzyme family.</text>
</comment>
<dbReference type="SUPFAM" id="SSF69593">
    <property type="entry name" value="Glycerol-3-phosphate (1)-acyltransferase"/>
    <property type="match status" value="1"/>
</dbReference>
<dbReference type="Pfam" id="PF07690">
    <property type="entry name" value="MFS_1"/>
    <property type="match status" value="1"/>
</dbReference>
<dbReference type="InterPro" id="IPR002123">
    <property type="entry name" value="Plipid/glycerol_acylTrfase"/>
</dbReference>
<feature type="transmembrane region" description="Helical" evidence="6">
    <location>
        <begin position="248"/>
        <end position="270"/>
    </location>
</feature>
<evidence type="ECO:0000313" key="9">
    <source>
        <dbReference type="Proteomes" id="UP000215086"/>
    </source>
</evidence>
<evidence type="ECO:0000313" key="8">
    <source>
        <dbReference type="EMBL" id="ASV72746.1"/>
    </source>
</evidence>
<dbReference type="InterPro" id="IPR045851">
    <property type="entry name" value="AMP-bd_C_sf"/>
</dbReference>
<keyword evidence="4 6" id="KW-1133">Transmembrane helix</keyword>
<protein>
    <submittedName>
        <fullName evidence="8">1-acyl-sn-glycerol-3-phosphate acyltransferase</fullName>
        <ecNumber evidence="8">2.3.1.51</ecNumber>
    </submittedName>
</protein>
<feature type="transmembrane region" description="Helical" evidence="6">
    <location>
        <begin position="59"/>
        <end position="78"/>
    </location>
</feature>
<reference evidence="8 9" key="1">
    <citation type="journal article" name="Front. Microbiol.">
        <title>Sugar Metabolism of the First Thermophilic Planctomycete Thermogutta terrifontis: Comparative Genomic and Transcriptomic Approaches.</title>
        <authorList>
            <person name="Elcheninov A.G."/>
            <person name="Menzel P."/>
            <person name="Gudbergsdottir S.R."/>
            <person name="Slesarev A.I."/>
            <person name="Kadnikov V.V."/>
            <person name="Krogh A."/>
            <person name="Bonch-Osmolovskaya E.A."/>
            <person name="Peng X."/>
            <person name="Kublanov I.V."/>
        </authorList>
    </citation>
    <scope>NUCLEOTIDE SEQUENCE [LARGE SCALE GENOMIC DNA]</scope>
    <source>
        <strain evidence="8 9">R1</strain>
    </source>
</reference>
<dbReference type="EC" id="2.3.1.51" evidence="8"/>
<evidence type="ECO:0000256" key="6">
    <source>
        <dbReference type="SAM" id="Phobius"/>
    </source>
</evidence>
<feature type="transmembrane region" description="Helical" evidence="6">
    <location>
        <begin position="145"/>
        <end position="172"/>
    </location>
</feature>
<evidence type="ECO:0000256" key="4">
    <source>
        <dbReference type="ARBA" id="ARBA00022989"/>
    </source>
</evidence>
<dbReference type="InterPro" id="IPR036259">
    <property type="entry name" value="MFS_trans_sf"/>
</dbReference>
<proteinExistence type="inferred from homology"/>
<feature type="domain" description="Phospholipid/glycerol acyltransferase" evidence="7">
    <location>
        <begin position="469"/>
        <end position="582"/>
    </location>
</feature>
<feature type="transmembrane region" description="Helical" evidence="6">
    <location>
        <begin position="418"/>
        <end position="445"/>
    </location>
</feature>
<evidence type="ECO:0000256" key="5">
    <source>
        <dbReference type="ARBA" id="ARBA00023136"/>
    </source>
</evidence>